<keyword evidence="3" id="KW-1185">Reference proteome</keyword>
<evidence type="ECO:0000256" key="1">
    <source>
        <dbReference type="SAM" id="MobiDB-lite"/>
    </source>
</evidence>
<feature type="compositionally biased region" description="Polar residues" evidence="1">
    <location>
        <begin position="17"/>
        <end position="28"/>
    </location>
</feature>
<feature type="region of interest" description="Disordered" evidence="1">
    <location>
        <begin position="78"/>
        <end position="101"/>
    </location>
</feature>
<organism evidence="2 3">
    <name type="scientific">Protopolystoma xenopodis</name>
    <dbReference type="NCBI Taxonomy" id="117903"/>
    <lineage>
        <taxon>Eukaryota</taxon>
        <taxon>Metazoa</taxon>
        <taxon>Spiralia</taxon>
        <taxon>Lophotrochozoa</taxon>
        <taxon>Platyhelminthes</taxon>
        <taxon>Monogenea</taxon>
        <taxon>Polyopisthocotylea</taxon>
        <taxon>Polystomatidea</taxon>
        <taxon>Polystomatidae</taxon>
        <taxon>Protopolystoma</taxon>
    </lineage>
</organism>
<dbReference type="EMBL" id="CAAALY010002709">
    <property type="protein sequence ID" value="VEL07904.1"/>
    <property type="molecule type" value="Genomic_DNA"/>
</dbReference>
<proteinExistence type="predicted"/>
<name>A0A448WBU5_9PLAT</name>
<evidence type="ECO:0000313" key="2">
    <source>
        <dbReference type="EMBL" id="VEL07904.1"/>
    </source>
</evidence>
<evidence type="ECO:0000313" key="3">
    <source>
        <dbReference type="Proteomes" id="UP000784294"/>
    </source>
</evidence>
<sequence>MTVFRWDSSLERKQSIDTRPSNIITSSVDPPDDSLNIIPEASFPGGHREPSSSDQCLLRHHSSVPLSTSVALLTHNEAVQKGSRGSESSCKPPDESASREWTVASFEGPKITDSCPKRRAIETTSASTFSQSLQISQAHRLLFPNSDVSVPKIQQNGVAESTCPVLPQGKHRRDSPSVARSAHAQNASFWESADIVDPRTSEVTQLDPTAFTTDETFVKTDLAAHRDSVDLPICPDKEKHASLSPCGNVDLLDAQSRRSRSVASLTSSLMLLTSAWTTVEECGGNGGGSDVVSSSARITLEEPRPVVSKPFDVHSLTDAAIYDAGETTENVPSQQPCTDAEHYREYYYSELWTKFVDRDHPHNRSQFLKRVQTI</sequence>
<feature type="region of interest" description="Disordered" evidence="1">
    <location>
        <begin position="17"/>
        <end position="54"/>
    </location>
</feature>
<dbReference type="AlphaFoldDB" id="A0A448WBU5"/>
<reference evidence="2" key="1">
    <citation type="submission" date="2018-11" db="EMBL/GenBank/DDBJ databases">
        <authorList>
            <consortium name="Pathogen Informatics"/>
        </authorList>
    </citation>
    <scope>NUCLEOTIDE SEQUENCE</scope>
</reference>
<protein>
    <submittedName>
        <fullName evidence="2">Uncharacterized protein</fullName>
    </submittedName>
</protein>
<comment type="caution">
    <text evidence="2">The sequence shown here is derived from an EMBL/GenBank/DDBJ whole genome shotgun (WGS) entry which is preliminary data.</text>
</comment>
<dbReference type="Proteomes" id="UP000784294">
    <property type="component" value="Unassembled WGS sequence"/>
</dbReference>
<accession>A0A448WBU5</accession>
<gene>
    <name evidence="2" type="ORF">PXEA_LOCUS1344</name>
</gene>